<organism evidence="5 6">
    <name type="scientific">Sphingobium yanoikuyae</name>
    <name type="common">Sphingomonas yanoikuyae</name>
    <dbReference type="NCBI Taxonomy" id="13690"/>
    <lineage>
        <taxon>Bacteria</taxon>
        <taxon>Pseudomonadati</taxon>
        <taxon>Pseudomonadota</taxon>
        <taxon>Alphaproteobacteria</taxon>
        <taxon>Sphingomonadales</taxon>
        <taxon>Sphingomonadaceae</taxon>
        <taxon>Sphingobium</taxon>
    </lineage>
</organism>
<dbReference type="InterPro" id="IPR050832">
    <property type="entry name" value="Bact_Acetyltransf"/>
</dbReference>
<keyword evidence="1" id="KW-0808">Transferase</keyword>
<accession>A0AA42WU24</accession>
<dbReference type="InterPro" id="IPR000182">
    <property type="entry name" value="GNAT_dom"/>
</dbReference>
<dbReference type="PANTHER" id="PTHR43877:SF1">
    <property type="entry name" value="ACETYLTRANSFERASE"/>
    <property type="match status" value="1"/>
</dbReference>
<feature type="domain" description="N-acetyltransferase" evidence="4">
    <location>
        <begin position="172"/>
        <end position="312"/>
    </location>
</feature>
<evidence type="ECO:0000256" key="2">
    <source>
        <dbReference type="ARBA" id="ARBA00023315"/>
    </source>
</evidence>
<evidence type="ECO:0000313" key="6">
    <source>
        <dbReference type="Proteomes" id="UP001162318"/>
    </source>
</evidence>
<dbReference type="InterPro" id="IPR016181">
    <property type="entry name" value="Acyl_CoA_acyltransferase"/>
</dbReference>
<feature type="region of interest" description="Disordered" evidence="3">
    <location>
        <begin position="69"/>
        <end position="170"/>
    </location>
</feature>
<dbReference type="AlphaFoldDB" id="A0AA42WU24"/>
<feature type="compositionally biased region" description="Basic and acidic residues" evidence="3">
    <location>
        <begin position="122"/>
        <end position="142"/>
    </location>
</feature>
<feature type="compositionally biased region" description="Basic residues" evidence="3">
    <location>
        <begin position="19"/>
        <end position="29"/>
    </location>
</feature>
<dbReference type="RefSeq" id="WP_161731139.1">
    <property type="nucleotide sequence ID" value="NZ_DAMAFQ010000005.1"/>
</dbReference>
<evidence type="ECO:0000256" key="1">
    <source>
        <dbReference type="ARBA" id="ARBA00022679"/>
    </source>
</evidence>
<dbReference type="Proteomes" id="UP001162318">
    <property type="component" value="Unassembled WGS sequence"/>
</dbReference>
<feature type="compositionally biased region" description="Basic and acidic residues" evidence="3">
    <location>
        <begin position="8"/>
        <end position="18"/>
    </location>
</feature>
<dbReference type="Pfam" id="PF00583">
    <property type="entry name" value="Acetyltransf_1"/>
    <property type="match status" value="1"/>
</dbReference>
<evidence type="ECO:0000313" key="5">
    <source>
        <dbReference type="EMBL" id="MDH2131795.1"/>
    </source>
</evidence>
<feature type="compositionally biased region" description="Low complexity" evidence="3">
    <location>
        <begin position="144"/>
        <end position="162"/>
    </location>
</feature>
<gene>
    <name evidence="5" type="ORF">N5J77_11730</name>
</gene>
<dbReference type="GO" id="GO:0016747">
    <property type="term" value="F:acyltransferase activity, transferring groups other than amino-acyl groups"/>
    <property type="evidence" value="ECO:0007669"/>
    <property type="project" value="InterPro"/>
</dbReference>
<protein>
    <submittedName>
        <fullName evidence="5">GNAT family N-acetyltransferase</fullName>
    </submittedName>
</protein>
<keyword evidence="2" id="KW-0012">Acyltransferase</keyword>
<dbReference type="PANTHER" id="PTHR43877">
    <property type="entry name" value="AMINOALKYLPHOSPHONATE N-ACETYLTRANSFERASE-RELATED-RELATED"/>
    <property type="match status" value="1"/>
</dbReference>
<dbReference type="SUPFAM" id="SSF55729">
    <property type="entry name" value="Acyl-CoA N-acyltransferases (Nat)"/>
    <property type="match status" value="1"/>
</dbReference>
<reference evidence="5" key="1">
    <citation type="submission" date="2022-09" db="EMBL/GenBank/DDBJ databases">
        <title>Intensive care unit water sources are persistently colonized with multi-drug resistant bacteria and are the site of extensive horizontal gene transfer of antibiotic resistance genes.</title>
        <authorList>
            <person name="Diorio-Toth L."/>
        </authorList>
    </citation>
    <scope>NUCLEOTIDE SEQUENCE</scope>
    <source>
        <strain evidence="5">GD03659</strain>
    </source>
</reference>
<evidence type="ECO:0000256" key="3">
    <source>
        <dbReference type="SAM" id="MobiDB-lite"/>
    </source>
</evidence>
<name>A0AA42WU24_SPHYA</name>
<feature type="region of interest" description="Disordered" evidence="3">
    <location>
        <begin position="1"/>
        <end position="34"/>
    </location>
</feature>
<dbReference type="EMBL" id="JAOCKX010000014">
    <property type="protein sequence ID" value="MDH2131795.1"/>
    <property type="molecule type" value="Genomic_DNA"/>
</dbReference>
<proteinExistence type="predicted"/>
<comment type="caution">
    <text evidence="5">The sequence shown here is derived from an EMBL/GenBank/DDBJ whole genome shotgun (WGS) entry which is preliminary data.</text>
</comment>
<dbReference type="PROSITE" id="PS51186">
    <property type="entry name" value="GNAT"/>
    <property type="match status" value="1"/>
</dbReference>
<dbReference type="CDD" id="cd04301">
    <property type="entry name" value="NAT_SF"/>
    <property type="match status" value="1"/>
</dbReference>
<evidence type="ECO:0000259" key="4">
    <source>
        <dbReference type="PROSITE" id="PS51186"/>
    </source>
</evidence>
<sequence length="312" mass="33680">MAQVATDQKLRDMAEHRGLKLVKSRRRKPGVGDYGKFGLIDAAGKPLLGIGAQGLEASAQDIETYLRASAASTWKESAESTPARPASKARPSGGNDDDDQRLESAIRPRSKKRRSGEQPEPLSREYPKSRSEAEDQPRDRHNPAAKVAARVSSASRPSGRRPAPAPAPEPKLLIRAATAADAEALVPLVRQLSGVRLDELGVARNLKAALKAEAGMAVAEFGEVVGCCAWAVIPTLQHGLVGRLTLLLVAQAHRRKGIATAMVDKAVTSLRKKGCTRLEAMSDIDVKNAHNFFRTLNFEQTSYRFARSIAPE</sequence>
<dbReference type="Gene3D" id="3.40.630.30">
    <property type="match status" value="1"/>
</dbReference>